<protein>
    <recommendedName>
        <fullName evidence="1">Rhodanese domain-containing protein</fullName>
    </recommendedName>
</protein>
<dbReference type="KEGG" id="dfa:DFA_00386"/>
<dbReference type="Gene3D" id="3.40.250.10">
    <property type="entry name" value="Rhodanese-like domain"/>
    <property type="match status" value="1"/>
</dbReference>
<dbReference type="GO" id="GO:0004792">
    <property type="term" value="F:thiosulfate-cyanide sulfurtransferase activity"/>
    <property type="evidence" value="ECO:0007669"/>
    <property type="project" value="TreeGrafter"/>
</dbReference>
<dbReference type="InterPro" id="IPR001763">
    <property type="entry name" value="Rhodanese-like_dom"/>
</dbReference>
<dbReference type="PROSITE" id="PS50206">
    <property type="entry name" value="RHODANESE_3"/>
    <property type="match status" value="1"/>
</dbReference>
<gene>
    <name evidence="2" type="ORF">DFA_00386</name>
</gene>
<dbReference type="GO" id="GO:0005739">
    <property type="term" value="C:mitochondrion"/>
    <property type="evidence" value="ECO:0007669"/>
    <property type="project" value="TreeGrafter"/>
</dbReference>
<name>F4PRH3_CACFS</name>
<reference evidence="3" key="1">
    <citation type="journal article" date="2011" name="Genome Res.">
        <title>Phylogeny-wide analysis of social amoeba genomes highlights ancient origins for complex intercellular communication.</title>
        <authorList>
            <person name="Heidel A.J."/>
            <person name="Lawal H.M."/>
            <person name="Felder M."/>
            <person name="Schilde C."/>
            <person name="Helps N.R."/>
            <person name="Tunggal B."/>
            <person name="Rivero F."/>
            <person name="John U."/>
            <person name="Schleicher M."/>
            <person name="Eichinger L."/>
            <person name="Platzer M."/>
            <person name="Noegel A.A."/>
            <person name="Schaap P."/>
            <person name="Gloeckner G."/>
        </authorList>
    </citation>
    <scope>NUCLEOTIDE SEQUENCE [LARGE SCALE GENOMIC DNA]</scope>
    <source>
        <strain evidence="3">SH3</strain>
    </source>
</reference>
<accession>F4PRH3</accession>
<dbReference type="Proteomes" id="UP000007797">
    <property type="component" value="Unassembled WGS sequence"/>
</dbReference>
<proteinExistence type="predicted"/>
<evidence type="ECO:0000259" key="1">
    <source>
        <dbReference type="PROSITE" id="PS50206"/>
    </source>
</evidence>
<dbReference type="PANTHER" id="PTHR44086:SF10">
    <property type="entry name" value="THIOSULFATE SULFURTRANSFERASE_RHODANESE-LIKE DOMAIN-CONTAINING PROTEIN 3"/>
    <property type="match status" value="1"/>
</dbReference>
<dbReference type="OMA" id="NSRNICN"/>
<evidence type="ECO:0000313" key="2">
    <source>
        <dbReference type="EMBL" id="EGG20525.1"/>
    </source>
</evidence>
<dbReference type="InterPro" id="IPR036873">
    <property type="entry name" value="Rhodanese-like_dom_sf"/>
</dbReference>
<dbReference type="SUPFAM" id="SSF52821">
    <property type="entry name" value="Rhodanese/Cell cycle control phosphatase"/>
    <property type="match status" value="1"/>
</dbReference>
<organism evidence="2 3">
    <name type="scientific">Cavenderia fasciculata</name>
    <name type="common">Slime mold</name>
    <name type="synonym">Dictyostelium fasciculatum</name>
    <dbReference type="NCBI Taxonomy" id="261658"/>
    <lineage>
        <taxon>Eukaryota</taxon>
        <taxon>Amoebozoa</taxon>
        <taxon>Evosea</taxon>
        <taxon>Eumycetozoa</taxon>
        <taxon>Dictyostelia</taxon>
        <taxon>Acytosteliales</taxon>
        <taxon>Cavenderiaceae</taxon>
        <taxon>Cavenderia</taxon>
    </lineage>
</organism>
<dbReference type="SMART" id="SM00450">
    <property type="entry name" value="RHOD"/>
    <property type="match status" value="1"/>
</dbReference>
<dbReference type="AlphaFoldDB" id="F4PRH3"/>
<dbReference type="GeneID" id="14872589"/>
<dbReference type="PANTHER" id="PTHR44086">
    <property type="entry name" value="THIOSULFATE SULFURTRANSFERASE RDL2, MITOCHONDRIAL-RELATED"/>
    <property type="match status" value="1"/>
</dbReference>
<feature type="domain" description="Rhodanese" evidence="1">
    <location>
        <begin position="103"/>
        <end position="198"/>
    </location>
</feature>
<keyword evidence="3" id="KW-1185">Reference proteome</keyword>
<dbReference type="OrthoDB" id="566238at2759"/>
<dbReference type="EMBL" id="GL883010">
    <property type="protein sequence ID" value="EGG20525.1"/>
    <property type="molecule type" value="Genomic_DNA"/>
</dbReference>
<dbReference type="RefSeq" id="XP_004358375.1">
    <property type="nucleotide sequence ID" value="XM_004358318.1"/>
</dbReference>
<dbReference type="STRING" id="1054147.F4PRH3"/>
<dbReference type="Pfam" id="PF00581">
    <property type="entry name" value="Rhodanese"/>
    <property type="match status" value="1"/>
</dbReference>
<sequence length="200" mass="22302">MNSRLTLLALNNSRNICNRFVTSSCLYSSCKYSTTSSFINKTSFNSNNSNNNNNNNSITNGYIKKNYSSSTSSTSSSSSFDFKSNTTINKQQLEQLIKDGSKSKPSYVLIDVRNPAEVQQTGVIKSAIHIPLGMLQALLMMSEEEYKEATDRDKFAIDDNIIFYCLKGVRSDMAAQMAKSMGFRHVVNYPGSAAEWFNLP</sequence>
<evidence type="ECO:0000313" key="3">
    <source>
        <dbReference type="Proteomes" id="UP000007797"/>
    </source>
</evidence>